<sequence length="138" mass="15691">MHEYSLASAIVDQVEQIALEHKAVRVKKIIVSASPYELIIPELLYGAYEIIISERDMFKGSTLEYKVQKAEITCLDCGYQGEPDEEGDPEFAYNFKCPKCGGRDTHINMKSMVIESIDLEIPSKNEEEKKEEVTNLNQ</sequence>
<evidence type="ECO:0000256" key="3">
    <source>
        <dbReference type="ARBA" id="ARBA00022833"/>
    </source>
</evidence>
<dbReference type="HAMAP" id="MF_00213">
    <property type="entry name" value="HypA_HybF"/>
    <property type="match status" value="1"/>
</dbReference>
<organism evidence="5">
    <name type="scientific">Candidatus Heimdallarchaeum aukensis</name>
    <dbReference type="NCBI Taxonomy" id="2876573"/>
    <lineage>
        <taxon>Archaea</taxon>
        <taxon>Promethearchaeati</taxon>
        <taxon>Candidatus Heimdallarchaeota</taxon>
        <taxon>Candidatus Heimdallarchaeia (ex Rinke et al. 2021) (nom. nud.)</taxon>
        <taxon>Candidatus Heimdallarchaeales</taxon>
        <taxon>Candidatus Heimdallarchaeaceae</taxon>
        <taxon>Candidatus Heimdallarchaeum</taxon>
    </lineage>
</organism>
<dbReference type="PANTHER" id="PTHR34535">
    <property type="entry name" value="HYDROGENASE MATURATION FACTOR HYPA"/>
    <property type="match status" value="1"/>
</dbReference>
<dbReference type="AlphaFoldDB" id="A0A9Y1BMN2"/>
<evidence type="ECO:0000256" key="4">
    <source>
        <dbReference type="HAMAP-Rule" id="MF_00213"/>
    </source>
</evidence>
<accession>A0A9Y1BMN2</accession>
<dbReference type="Pfam" id="PF01155">
    <property type="entry name" value="HypA"/>
    <property type="match status" value="1"/>
</dbReference>
<dbReference type="GO" id="GO:0051604">
    <property type="term" value="P:protein maturation"/>
    <property type="evidence" value="ECO:0007669"/>
    <property type="project" value="InterPro"/>
</dbReference>
<feature type="binding site" evidence="4">
    <location>
        <position position="100"/>
    </location>
    <ligand>
        <name>Zn(2+)</name>
        <dbReference type="ChEBI" id="CHEBI:29105"/>
    </ligand>
</feature>
<keyword evidence="1 4" id="KW-0533">Nickel</keyword>
<feature type="binding site" evidence="4">
    <location>
        <position position="2"/>
    </location>
    <ligand>
        <name>Ni(2+)</name>
        <dbReference type="ChEBI" id="CHEBI:49786"/>
    </ligand>
</feature>
<feature type="binding site" evidence="4">
    <location>
        <position position="97"/>
    </location>
    <ligand>
        <name>Zn(2+)</name>
        <dbReference type="ChEBI" id="CHEBI:29105"/>
    </ligand>
</feature>
<dbReference type="GO" id="GO:0008270">
    <property type="term" value="F:zinc ion binding"/>
    <property type="evidence" value="ECO:0007669"/>
    <property type="project" value="UniProtKB-UniRule"/>
</dbReference>
<reference evidence="5" key="1">
    <citation type="journal article" date="2022" name="Nat. Microbiol.">
        <title>Unique mobile elements and scalable gene flow at the prokaryote-eukaryote boundary revealed by circularized Asgard archaea genomes.</title>
        <authorList>
            <person name="Wu F."/>
            <person name="Speth D.R."/>
            <person name="Philosof A."/>
            <person name="Cremiere A."/>
            <person name="Narayanan A."/>
            <person name="Barco R.A."/>
            <person name="Connon S.A."/>
            <person name="Amend J.P."/>
            <person name="Antoshechkin I.A."/>
            <person name="Orphan V.J."/>
        </authorList>
    </citation>
    <scope>NUCLEOTIDE SEQUENCE</scope>
    <source>
        <strain evidence="5">PM71</strain>
    </source>
</reference>
<feature type="binding site" evidence="4">
    <location>
        <position position="74"/>
    </location>
    <ligand>
        <name>Zn(2+)</name>
        <dbReference type="ChEBI" id="CHEBI:29105"/>
    </ligand>
</feature>
<dbReference type="Gene3D" id="3.30.2320.80">
    <property type="match status" value="1"/>
</dbReference>
<gene>
    <name evidence="4" type="primary">hypA</name>
    <name evidence="5" type="ORF">K9W45_05225</name>
</gene>
<dbReference type="InterPro" id="IPR000688">
    <property type="entry name" value="HypA/HybF"/>
</dbReference>
<protein>
    <recommendedName>
        <fullName evidence="4">Hydrogenase maturation factor HypA</fullName>
    </recommendedName>
</protein>
<dbReference type="PIRSF" id="PIRSF004761">
    <property type="entry name" value="Hydrgn_mat_HypA"/>
    <property type="match status" value="1"/>
</dbReference>
<keyword evidence="2 4" id="KW-0479">Metal-binding</keyword>
<dbReference type="GO" id="GO:0016151">
    <property type="term" value="F:nickel cation binding"/>
    <property type="evidence" value="ECO:0007669"/>
    <property type="project" value="UniProtKB-UniRule"/>
</dbReference>
<comment type="function">
    <text evidence="4">Involved in the maturation of [NiFe] hydrogenases. Required for nickel insertion into the metal center of the hydrogenase.</text>
</comment>
<feature type="binding site" evidence="4">
    <location>
        <position position="77"/>
    </location>
    <ligand>
        <name>Zn(2+)</name>
        <dbReference type="ChEBI" id="CHEBI:29105"/>
    </ligand>
</feature>
<evidence type="ECO:0000256" key="1">
    <source>
        <dbReference type="ARBA" id="ARBA00022596"/>
    </source>
</evidence>
<keyword evidence="3 4" id="KW-0862">Zinc</keyword>
<dbReference type="PANTHER" id="PTHR34535:SF3">
    <property type="entry name" value="HYDROGENASE MATURATION FACTOR HYPA"/>
    <property type="match status" value="1"/>
</dbReference>
<evidence type="ECO:0000313" key="5">
    <source>
        <dbReference type="EMBL" id="UJG41866.1"/>
    </source>
</evidence>
<evidence type="ECO:0000256" key="2">
    <source>
        <dbReference type="ARBA" id="ARBA00022723"/>
    </source>
</evidence>
<proteinExistence type="inferred from homology"/>
<dbReference type="Proteomes" id="UP001201020">
    <property type="component" value="Chromosome"/>
</dbReference>
<dbReference type="EMBL" id="CP084166">
    <property type="protein sequence ID" value="UJG41866.1"/>
    <property type="molecule type" value="Genomic_DNA"/>
</dbReference>
<comment type="similarity">
    <text evidence="4">Belongs to the HypA/HybF family.</text>
</comment>
<name>A0A9Y1BMN2_9ARCH</name>